<dbReference type="EMBL" id="BAAAHE010000027">
    <property type="protein sequence ID" value="GAA0626913.1"/>
    <property type="molecule type" value="Genomic_DNA"/>
</dbReference>
<feature type="compositionally biased region" description="Basic residues" evidence="1">
    <location>
        <begin position="205"/>
        <end position="217"/>
    </location>
</feature>
<dbReference type="Proteomes" id="UP001500957">
    <property type="component" value="Unassembled WGS sequence"/>
</dbReference>
<organism evidence="2 3">
    <name type="scientific">Sporichthya brevicatena</name>
    <dbReference type="NCBI Taxonomy" id="171442"/>
    <lineage>
        <taxon>Bacteria</taxon>
        <taxon>Bacillati</taxon>
        <taxon>Actinomycetota</taxon>
        <taxon>Actinomycetes</taxon>
        <taxon>Sporichthyales</taxon>
        <taxon>Sporichthyaceae</taxon>
        <taxon>Sporichthya</taxon>
    </lineage>
</organism>
<dbReference type="RefSeq" id="WP_344606722.1">
    <property type="nucleotide sequence ID" value="NZ_BAAAHE010000027.1"/>
</dbReference>
<keyword evidence="3" id="KW-1185">Reference proteome</keyword>
<name>A0ABN1H291_9ACTN</name>
<proteinExistence type="predicted"/>
<evidence type="ECO:0000313" key="2">
    <source>
        <dbReference type="EMBL" id="GAA0626913.1"/>
    </source>
</evidence>
<evidence type="ECO:0000256" key="1">
    <source>
        <dbReference type="SAM" id="MobiDB-lite"/>
    </source>
</evidence>
<reference evidence="2 3" key="1">
    <citation type="journal article" date="2019" name="Int. J. Syst. Evol. Microbiol.">
        <title>The Global Catalogue of Microorganisms (GCM) 10K type strain sequencing project: providing services to taxonomists for standard genome sequencing and annotation.</title>
        <authorList>
            <consortium name="The Broad Institute Genomics Platform"/>
            <consortium name="The Broad Institute Genome Sequencing Center for Infectious Disease"/>
            <person name="Wu L."/>
            <person name="Ma J."/>
        </authorList>
    </citation>
    <scope>NUCLEOTIDE SEQUENCE [LARGE SCALE GENOMIC DNA]</scope>
    <source>
        <strain evidence="2 3">JCM 10671</strain>
    </source>
</reference>
<dbReference type="InterPro" id="IPR021555">
    <property type="entry name" value="DUF3000"/>
</dbReference>
<evidence type="ECO:0000313" key="3">
    <source>
        <dbReference type="Proteomes" id="UP001500957"/>
    </source>
</evidence>
<feature type="region of interest" description="Disordered" evidence="1">
    <location>
        <begin position="193"/>
        <end position="217"/>
    </location>
</feature>
<comment type="caution">
    <text evidence="2">The sequence shown here is derived from an EMBL/GenBank/DDBJ whole genome shotgun (WGS) entry which is preliminary data.</text>
</comment>
<protein>
    <submittedName>
        <fullName evidence="2">DUF3000 domain-containing protein</fullName>
    </submittedName>
</protein>
<gene>
    <name evidence="2" type="ORF">GCM10009547_33050</name>
</gene>
<dbReference type="Pfam" id="PF11452">
    <property type="entry name" value="DUF3000"/>
    <property type="match status" value="1"/>
</dbReference>
<sequence>MTRLQKDGPPPTRLMDLPPDFLEALNGIQAAKVRPEVQLVECPAPQQLAPYAAAVMATVTIAGEDVASGRLILLCDPAGPEAWEGRLRLVTYLRTTLEAEFITDPLLPEVAWGWLAETLGAHGLPLVAAGGTVTRVQSHPFGELAEDDAEPGGELEIRASWSPLEGDLAAHVEAWIEVLCTACGLPPTPPGVVQMPGTSGAPRRAGVKRGASGRRGR</sequence>
<accession>A0ABN1H291</accession>